<dbReference type="Gene3D" id="1.20.58.100">
    <property type="entry name" value="Fumarate reductase/succinate dehydrogenase flavoprotein-like, C-terminal domain"/>
    <property type="match status" value="1"/>
</dbReference>
<dbReference type="RefSeq" id="WP_121220002.1">
    <property type="nucleotide sequence ID" value="NZ_RBIG01000002.1"/>
</dbReference>
<proteinExistence type="predicted"/>
<dbReference type="InterPro" id="IPR036188">
    <property type="entry name" value="FAD/NAD-bd_sf"/>
</dbReference>
<dbReference type="Gene3D" id="3.90.700.10">
    <property type="entry name" value="Succinate dehydrogenase/fumarate reductase flavoprotein, catalytic domain"/>
    <property type="match status" value="1"/>
</dbReference>
<sequence>MRTLETDIAIIGAGGAGMAAAIAASEAGSRSILIDRSLIGRGGATVMAQMTVAAAVGEQTEDHWTHHLKDTLAAGRGLCDERLARLLCEEGVTAIRRLQDWKVGWAAEDGHLKQVQAPGHDRPRCVYVDFLNTGPAVSKTLRTQVIRHEPVRRVGDLYAVDIVQRDGAAVGVLCLHLHTGEPVLVSAPTTIIATGGLTRLYRRNSASLNMGGDGYALALRAGASLIDMEFVQFFPIGHLAPRLIGMDPIMWDPFRYKLGGRLLNGNREEFTQKYGVADGGRYQITRDQATYAITKEVEAGRGSPAGGAYLSFEHVPESELRKAFGPIIDKLAKNGIDLTRTAIEVAPIAHYHMGGVQVGPDMETEVPNLYCAGEAVGGANGANRLSGNAITEALAFGFVAGRNAACRAKATGPVGDIAPDAAEGLALLQADGPKQAPNSAALIAELQDLMQDYVGPFRTAEKLAHALTELRRMKADLGAVPFGSGAAYDPERLDWLDLRTMLTVAEAVTLSAQARTESRGAHQREDHPGLDPAWELNQIIRLKQGALSLERRAVIRQEMEAAS</sequence>
<reference evidence="7 8" key="1">
    <citation type="submission" date="2018-10" db="EMBL/GenBank/DDBJ databases">
        <title>Comparative analysis of microorganisms from saline springs in Andes Mountain Range, Colombia.</title>
        <authorList>
            <person name="Rubin E."/>
        </authorList>
    </citation>
    <scope>NUCLEOTIDE SEQUENCE [LARGE SCALE GENOMIC DNA]</scope>
    <source>
        <strain evidence="7 8">USBA 36</strain>
    </source>
</reference>
<dbReference type="Pfam" id="PF00890">
    <property type="entry name" value="FAD_binding_2"/>
    <property type="match status" value="1"/>
</dbReference>
<feature type="active site" description="Proton acceptor" evidence="4">
    <location>
        <position position="286"/>
    </location>
</feature>
<protein>
    <submittedName>
        <fullName evidence="7">Succinate dehydrogenase / fumarate reductase flavoprotein subunit</fullName>
    </submittedName>
</protein>
<dbReference type="OrthoDB" id="9806724at2"/>
<dbReference type="InterPro" id="IPR003953">
    <property type="entry name" value="FAD-dep_OxRdtase_2_FAD-bd"/>
</dbReference>
<dbReference type="PIRSF" id="PIRSF000171">
    <property type="entry name" value="SDHA_APRA_LASPO"/>
    <property type="match status" value="1"/>
</dbReference>
<dbReference type="PRINTS" id="PR00411">
    <property type="entry name" value="PNDRDTASEI"/>
</dbReference>
<comment type="cofactor">
    <cofactor evidence="1">
        <name>FAD</name>
        <dbReference type="ChEBI" id="CHEBI:57692"/>
    </cofactor>
</comment>
<accession>A0A420WH94</accession>
<organism evidence="7 8">
    <name type="scientific">Oceanibaculum indicum</name>
    <dbReference type="NCBI Taxonomy" id="526216"/>
    <lineage>
        <taxon>Bacteria</taxon>
        <taxon>Pseudomonadati</taxon>
        <taxon>Pseudomonadota</taxon>
        <taxon>Alphaproteobacteria</taxon>
        <taxon>Rhodospirillales</taxon>
        <taxon>Oceanibaculaceae</taxon>
        <taxon>Oceanibaculum</taxon>
    </lineage>
</organism>
<dbReference type="GO" id="GO:0016491">
    <property type="term" value="F:oxidoreductase activity"/>
    <property type="evidence" value="ECO:0007669"/>
    <property type="project" value="UniProtKB-KW"/>
</dbReference>
<evidence type="ECO:0000259" key="6">
    <source>
        <dbReference type="Pfam" id="PF02910"/>
    </source>
</evidence>
<keyword evidence="3" id="KW-0560">Oxidoreductase</keyword>
<feature type="domain" description="Fumarate reductase/succinate dehydrogenase flavoprotein-like C-terminal" evidence="6">
    <location>
        <begin position="444"/>
        <end position="558"/>
    </location>
</feature>
<name>A0A420WH94_9PROT</name>
<dbReference type="Gene3D" id="3.50.50.60">
    <property type="entry name" value="FAD/NAD(P)-binding domain"/>
    <property type="match status" value="1"/>
</dbReference>
<evidence type="ECO:0000256" key="2">
    <source>
        <dbReference type="ARBA" id="ARBA00022630"/>
    </source>
</evidence>
<dbReference type="InterPro" id="IPR037099">
    <property type="entry name" value="Fum_R/Succ_DH_flav-like_C_sf"/>
</dbReference>
<evidence type="ECO:0000256" key="3">
    <source>
        <dbReference type="ARBA" id="ARBA00023002"/>
    </source>
</evidence>
<evidence type="ECO:0000313" key="8">
    <source>
        <dbReference type="Proteomes" id="UP000277424"/>
    </source>
</evidence>
<dbReference type="AlphaFoldDB" id="A0A420WH94"/>
<dbReference type="EMBL" id="RBIG01000002">
    <property type="protein sequence ID" value="RKQ70295.1"/>
    <property type="molecule type" value="Genomic_DNA"/>
</dbReference>
<evidence type="ECO:0000256" key="4">
    <source>
        <dbReference type="PIRSR" id="PIRSR000171-1"/>
    </source>
</evidence>
<gene>
    <name evidence="7" type="ORF">BCL74_2239</name>
</gene>
<dbReference type="InterPro" id="IPR030664">
    <property type="entry name" value="SdhA/FrdA/AprA"/>
</dbReference>
<dbReference type="Proteomes" id="UP000277424">
    <property type="component" value="Unassembled WGS sequence"/>
</dbReference>
<dbReference type="SUPFAM" id="SSF56425">
    <property type="entry name" value="Succinate dehydrogenase/fumarate reductase flavoprotein, catalytic domain"/>
    <property type="match status" value="1"/>
</dbReference>
<dbReference type="PANTHER" id="PTHR11632">
    <property type="entry name" value="SUCCINATE DEHYDROGENASE 2 FLAVOPROTEIN SUBUNIT"/>
    <property type="match status" value="1"/>
</dbReference>
<dbReference type="Pfam" id="PF02910">
    <property type="entry name" value="Succ_DH_flav_C"/>
    <property type="match status" value="1"/>
</dbReference>
<dbReference type="InterPro" id="IPR027477">
    <property type="entry name" value="Succ_DH/fumarate_Rdtase_cat_sf"/>
</dbReference>
<evidence type="ECO:0000259" key="5">
    <source>
        <dbReference type="Pfam" id="PF00890"/>
    </source>
</evidence>
<evidence type="ECO:0000313" key="7">
    <source>
        <dbReference type="EMBL" id="RKQ70295.1"/>
    </source>
</evidence>
<dbReference type="SUPFAM" id="SSF46977">
    <property type="entry name" value="Succinate dehydrogenase/fumarate reductase flavoprotein C-terminal domain"/>
    <property type="match status" value="1"/>
</dbReference>
<feature type="domain" description="FAD-dependent oxidoreductase 2 FAD-binding" evidence="5">
    <location>
        <begin position="7"/>
        <end position="389"/>
    </location>
</feature>
<dbReference type="SUPFAM" id="SSF51905">
    <property type="entry name" value="FAD/NAD(P)-binding domain"/>
    <property type="match status" value="1"/>
</dbReference>
<dbReference type="PRINTS" id="PR00368">
    <property type="entry name" value="FADPNR"/>
</dbReference>
<dbReference type="InterPro" id="IPR015939">
    <property type="entry name" value="Fum_Rdtase/Succ_DH_flav-like_C"/>
</dbReference>
<keyword evidence="2" id="KW-0285">Flavoprotein</keyword>
<dbReference type="PANTHER" id="PTHR11632:SF51">
    <property type="entry name" value="SUCCINATE DEHYDROGENASE [UBIQUINONE] FLAVOPROTEIN SUBUNIT, MITOCHONDRIAL"/>
    <property type="match status" value="1"/>
</dbReference>
<comment type="caution">
    <text evidence="7">The sequence shown here is derived from an EMBL/GenBank/DDBJ whole genome shotgun (WGS) entry which is preliminary data.</text>
</comment>
<evidence type="ECO:0000256" key="1">
    <source>
        <dbReference type="ARBA" id="ARBA00001974"/>
    </source>
</evidence>